<dbReference type="AlphaFoldDB" id="A0A3R6VVV8"/>
<accession>A0A3R6VVV8</accession>
<dbReference type="InterPro" id="IPR011421">
    <property type="entry name" value="BCNT-C"/>
</dbReference>
<evidence type="ECO:0000259" key="2">
    <source>
        <dbReference type="PROSITE" id="PS51279"/>
    </source>
</evidence>
<keyword evidence="4" id="KW-1185">Reference proteome</keyword>
<comment type="caution">
    <text evidence="3">The sequence shown here is derived from an EMBL/GenBank/DDBJ whole genome shotgun (WGS) entry which is preliminary data.</text>
</comment>
<sequence>MADKSTLKGVPDDAASSEDDDYDPGTRTNKWRWQVDVHVVEADVEGQLEDALDAKDEAEYERQQLSKKGSATQVEIAGKRKVDDLWGELQAATSVSTKASTKSQQLLNKLLGGTSSKKKKQKVYEFKVPVLGCTPTSALTSPTDLPTTTAAPAITTQVLKYAGEEYSVTKSAATGPRASGLDAALASINQPKKVSTIEKSSLDWDSYKDKAGIADELTHYTKDGYLEKQDFLHRVDARKFELEKADRDKQRKLNPS</sequence>
<dbReference type="VEuPathDB" id="FungiDB:H310_06590"/>
<name>A0A3R6VVV8_9STRA</name>
<reference evidence="3 4" key="1">
    <citation type="submission" date="2018-08" db="EMBL/GenBank/DDBJ databases">
        <title>Aphanomyces genome sequencing and annotation.</title>
        <authorList>
            <person name="Minardi D."/>
            <person name="Oidtmann B."/>
            <person name="Van Der Giezen M."/>
            <person name="Studholme D.J."/>
        </authorList>
    </citation>
    <scope>NUCLEOTIDE SEQUENCE [LARGE SCALE GENOMIC DNA]</scope>
    <source>
        <strain evidence="3 4">NJM0002</strain>
    </source>
</reference>
<feature type="region of interest" description="Disordered" evidence="1">
    <location>
        <begin position="1"/>
        <end position="28"/>
    </location>
</feature>
<dbReference type="Proteomes" id="UP000285060">
    <property type="component" value="Unassembled WGS sequence"/>
</dbReference>
<feature type="domain" description="BCNT-C" evidence="2">
    <location>
        <begin position="175"/>
        <end position="253"/>
    </location>
</feature>
<evidence type="ECO:0000313" key="3">
    <source>
        <dbReference type="EMBL" id="RHY28616.1"/>
    </source>
</evidence>
<dbReference type="InterPro" id="IPR027124">
    <property type="entry name" value="Swc5/CFDP1/2"/>
</dbReference>
<organism evidence="3 4">
    <name type="scientific">Aphanomyces invadans</name>
    <dbReference type="NCBI Taxonomy" id="157072"/>
    <lineage>
        <taxon>Eukaryota</taxon>
        <taxon>Sar</taxon>
        <taxon>Stramenopiles</taxon>
        <taxon>Oomycota</taxon>
        <taxon>Saprolegniomycetes</taxon>
        <taxon>Saprolegniales</taxon>
        <taxon>Verrucalvaceae</taxon>
        <taxon>Aphanomyces</taxon>
    </lineage>
</organism>
<evidence type="ECO:0000256" key="1">
    <source>
        <dbReference type="SAM" id="MobiDB-lite"/>
    </source>
</evidence>
<dbReference type="PANTHER" id="PTHR48407">
    <property type="entry name" value="CRANIOFACIAL DEVELOPMENT PROTEIN 1"/>
    <property type="match status" value="1"/>
</dbReference>
<gene>
    <name evidence="3" type="ORF">DYB32_005829</name>
</gene>
<dbReference type="EMBL" id="QUSY01000555">
    <property type="protein sequence ID" value="RHY28616.1"/>
    <property type="molecule type" value="Genomic_DNA"/>
</dbReference>
<evidence type="ECO:0000313" key="4">
    <source>
        <dbReference type="Proteomes" id="UP000285060"/>
    </source>
</evidence>
<dbReference type="Pfam" id="PF07572">
    <property type="entry name" value="BCNT"/>
    <property type="match status" value="1"/>
</dbReference>
<dbReference type="PANTHER" id="PTHR48407:SF1">
    <property type="entry name" value="CRANIOFACIAL DEVELOPMENT PROTEIN 1"/>
    <property type="match status" value="1"/>
</dbReference>
<proteinExistence type="predicted"/>
<dbReference type="PROSITE" id="PS51279">
    <property type="entry name" value="BCNT_C"/>
    <property type="match status" value="1"/>
</dbReference>
<protein>
    <recommendedName>
        <fullName evidence="2">BCNT-C domain-containing protein</fullName>
    </recommendedName>
</protein>